<evidence type="ECO:0000256" key="5">
    <source>
        <dbReference type="ARBA" id="ARBA00022989"/>
    </source>
</evidence>
<feature type="transmembrane region" description="Helical" evidence="12">
    <location>
        <begin position="72"/>
        <end position="96"/>
    </location>
</feature>
<evidence type="ECO:0000256" key="4">
    <source>
        <dbReference type="ARBA" id="ARBA00022692"/>
    </source>
</evidence>
<keyword evidence="5 12" id="KW-1133">Transmembrane helix</keyword>
<organism evidence="13 14">
    <name type="scientific">Aliidiomarina halalkaliphila</name>
    <dbReference type="NCBI Taxonomy" id="2593535"/>
    <lineage>
        <taxon>Bacteria</taxon>
        <taxon>Pseudomonadati</taxon>
        <taxon>Pseudomonadota</taxon>
        <taxon>Gammaproteobacteria</taxon>
        <taxon>Alteromonadales</taxon>
        <taxon>Idiomarinaceae</taxon>
        <taxon>Aliidiomarina</taxon>
    </lineage>
</organism>
<feature type="transmembrane region" description="Helical" evidence="12">
    <location>
        <begin position="36"/>
        <end position="60"/>
    </location>
</feature>
<dbReference type="PANTHER" id="PTHR28259:SF1">
    <property type="entry name" value="FLUORIDE EXPORT PROTEIN 1-RELATED"/>
    <property type="match status" value="1"/>
</dbReference>
<comment type="function">
    <text evidence="12">Fluoride-specific ion channel. Important for reducing fluoride concentration in the cell, thus reducing its toxicity.</text>
</comment>
<evidence type="ECO:0000313" key="13">
    <source>
        <dbReference type="EMBL" id="TRW49697.1"/>
    </source>
</evidence>
<keyword evidence="12" id="KW-0479">Metal-binding</keyword>
<keyword evidence="14" id="KW-1185">Reference proteome</keyword>
<feature type="binding site" evidence="12">
    <location>
        <position position="84"/>
    </location>
    <ligand>
        <name>Na(+)</name>
        <dbReference type="ChEBI" id="CHEBI:29101"/>
        <note>structural</note>
    </ligand>
</feature>
<gene>
    <name evidence="12" type="primary">fluC</name>
    <name evidence="12" type="synonym">crcB</name>
    <name evidence="13" type="ORF">FM042_02220</name>
</gene>
<feature type="transmembrane region" description="Helical" evidence="12">
    <location>
        <begin position="108"/>
        <end position="134"/>
    </location>
</feature>
<evidence type="ECO:0000256" key="11">
    <source>
        <dbReference type="ARBA" id="ARBA00035585"/>
    </source>
</evidence>
<dbReference type="GO" id="GO:0005886">
    <property type="term" value="C:plasma membrane"/>
    <property type="evidence" value="ECO:0007669"/>
    <property type="project" value="UniProtKB-SubCell"/>
</dbReference>
<comment type="catalytic activity">
    <reaction evidence="11">
        <text>fluoride(in) = fluoride(out)</text>
        <dbReference type="Rhea" id="RHEA:76159"/>
        <dbReference type="ChEBI" id="CHEBI:17051"/>
    </reaction>
    <physiologicalReaction direction="left-to-right" evidence="11">
        <dbReference type="Rhea" id="RHEA:76160"/>
    </physiologicalReaction>
</comment>
<keyword evidence="2 12" id="KW-1003">Cell membrane</keyword>
<dbReference type="Pfam" id="PF02537">
    <property type="entry name" value="CRCB"/>
    <property type="match status" value="1"/>
</dbReference>
<keyword evidence="9 12" id="KW-0407">Ion channel</keyword>
<keyword evidence="6 12" id="KW-0915">Sodium</keyword>
<reference evidence="13 14" key="1">
    <citation type="submission" date="2019-07" db="EMBL/GenBank/DDBJ databases">
        <authorList>
            <person name="Yang M."/>
            <person name="Zhao D."/>
            <person name="Xiang H."/>
        </authorList>
    </citation>
    <scope>NUCLEOTIDE SEQUENCE [LARGE SCALE GENOMIC DNA]</scope>
    <source>
        <strain evidence="13 14">IM1326</strain>
    </source>
</reference>
<keyword evidence="8 12" id="KW-0472">Membrane</keyword>
<accession>A0A552X3T2</accession>
<proteinExistence type="inferred from homology"/>
<evidence type="ECO:0000256" key="3">
    <source>
        <dbReference type="ARBA" id="ARBA00022519"/>
    </source>
</evidence>
<dbReference type="HAMAP" id="MF_00454">
    <property type="entry name" value="FluC"/>
    <property type="match status" value="1"/>
</dbReference>
<sequence>MSLLTLWLLVAIGGAFGALLRFWLTRLSAWRWGSSIPATLSVNILGSLILGVGWVIVSYYQHMPCGPEDSGLPAYAMIELGFVGGFTTFSAFAVELRGMLPNHWLRALAYMLGSVLGSVMGLILGYILGGFVVYG</sequence>
<dbReference type="GO" id="GO:0140114">
    <property type="term" value="P:cellular detoxification of fluoride"/>
    <property type="evidence" value="ECO:0007669"/>
    <property type="project" value="UniProtKB-UniRule"/>
</dbReference>
<dbReference type="InterPro" id="IPR003691">
    <property type="entry name" value="FluC"/>
</dbReference>
<evidence type="ECO:0000256" key="6">
    <source>
        <dbReference type="ARBA" id="ARBA00023053"/>
    </source>
</evidence>
<dbReference type="Proteomes" id="UP000320359">
    <property type="component" value="Unassembled WGS sequence"/>
</dbReference>
<evidence type="ECO:0000256" key="12">
    <source>
        <dbReference type="HAMAP-Rule" id="MF_00454"/>
    </source>
</evidence>
<evidence type="ECO:0000256" key="9">
    <source>
        <dbReference type="ARBA" id="ARBA00023303"/>
    </source>
</evidence>
<evidence type="ECO:0000256" key="1">
    <source>
        <dbReference type="ARBA" id="ARBA00004651"/>
    </source>
</evidence>
<feature type="binding site" evidence="12">
    <location>
        <position position="87"/>
    </location>
    <ligand>
        <name>Na(+)</name>
        <dbReference type="ChEBI" id="CHEBI:29101"/>
        <note>structural</note>
    </ligand>
</feature>
<feature type="transmembrane region" description="Helical" evidence="12">
    <location>
        <begin position="6"/>
        <end position="24"/>
    </location>
</feature>
<evidence type="ECO:0000256" key="8">
    <source>
        <dbReference type="ARBA" id="ARBA00023136"/>
    </source>
</evidence>
<dbReference type="EMBL" id="VJWL01000001">
    <property type="protein sequence ID" value="TRW49697.1"/>
    <property type="molecule type" value="Genomic_DNA"/>
</dbReference>
<dbReference type="OrthoDB" id="9806299at2"/>
<evidence type="ECO:0000256" key="2">
    <source>
        <dbReference type="ARBA" id="ARBA00022475"/>
    </source>
</evidence>
<keyword evidence="4 12" id="KW-0812">Transmembrane</keyword>
<dbReference type="PANTHER" id="PTHR28259">
    <property type="entry name" value="FLUORIDE EXPORT PROTEIN 1-RELATED"/>
    <property type="match status" value="1"/>
</dbReference>
<comment type="caution">
    <text evidence="13">The sequence shown here is derived from an EMBL/GenBank/DDBJ whole genome shotgun (WGS) entry which is preliminary data.</text>
</comment>
<comment type="similarity">
    <text evidence="10 12">Belongs to the fluoride channel Fluc/FEX (TC 1.A.43) family.</text>
</comment>
<evidence type="ECO:0000256" key="10">
    <source>
        <dbReference type="ARBA" id="ARBA00035120"/>
    </source>
</evidence>
<keyword evidence="3" id="KW-0997">Cell inner membrane</keyword>
<evidence type="ECO:0000256" key="7">
    <source>
        <dbReference type="ARBA" id="ARBA00023065"/>
    </source>
</evidence>
<comment type="subcellular location">
    <subcellularLocation>
        <location evidence="1 12">Cell membrane</location>
        <topology evidence="1 12">Multi-pass membrane protein</topology>
    </subcellularLocation>
</comment>
<evidence type="ECO:0000313" key="14">
    <source>
        <dbReference type="Proteomes" id="UP000320359"/>
    </source>
</evidence>
<comment type="activity regulation">
    <text evidence="12">Na(+) is not transported, but it plays an essential structural role and its presence is essential for fluoride channel function.</text>
</comment>
<dbReference type="AlphaFoldDB" id="A0A552X3T2"/>
<keyword evidence="12" id="KW-0813">Transport</keyword>
<protein>
    <recommendedName>
        <fullName evidence="12">Fluoride-specific ion channel FluC</fullName>
    </recommendedName>
</protein>
<dbReference type="GO" id="GO:0062054">
    <property type="term" value="F:fluoride channel activity"/>
    <property type="evidence" value="ECO:0007669"/>
    <property type="project" value="UniProtKB-UniRule"/>
</dbReference>
<dbReference type="RefSeq" id="WP_143234118.1">
    <property type="nucleotide sequence ID" value="NZ_VJWL01000001.1"/>
</dbReference>
<name>A0A552X3T2_9GAMM</name>
<dbReference type="GO" id="GO:0046872">
    <property type="term" value="F:metal ion binding"/>
    <property type="evidence" value="ECO:0007669"/>
    <property type="project" value="UniProtKB-KW"/>
</dbReference>
<keyword evidence="7 12" id="KW-0406">Ion transport</keyword>